<feature type="domain" description="OmpR/PhoB-type" evidence="9">
    <location>
        <begin position="136"/>
        <end position="231"/>
    </location>
</feature>
<accession>A0A286GUH5</accession>
<feature type="domain" description="Response regulatory" evidence="8">
    <location>
        <begin position="2"/>
        <end position="112"/>
    </location>
</feature>
<dbReference type="PANTHER" id="PTHR48111:SF72">
    <property type="entry name" value="SENSORY TRANSDUCTION PROTEIN REGX3"/>
    <property type="match status" value="1"/>
</dbReference>
<dbReference type="Gene3D" id="3.40.50.2300">
    <property type="match status" value="1"/>
</dbReference>
<dbReference type="InterPro" id="IPR036388">
    <property type="entry name" value="WH-like_DNA-bd_sf"/>
</dbReference>
<dbReference type="PANTHER" id="PTHR48111">
    <property type="entry name" value="REGULATOR OF RPOS"/>
    <property type="match status" value="1"/>
</dbReference>
<evidence type="ECO:0000256" key="5">
    <source>
        <dbReference type="ARBA" id="ARBA00041201"/>
    </source>
</evidence>
<dbReference type="GO" id="GO:0000156">
    <property type="term" value="F:phosphorelay response regulator activity"/>
    <property type="evidence" value="ECO:0007669"/>
    <property type="project" value="TreeGrafter"/>
</dbReference>
<dbReference type="InterPro" id="IPR001789">
    <property type="entry name" value="Sig_transdc_resp-reg_receiver"/>
</dbReference>
<keyword evidence="11" id="KW-1185">Reference proteome</keyword>
<dbReference type="GO" id="GO:0006355">
    <property type="term" value="P:regulation of DNA-templated transcription"/>
    <property type="evidence" value="ECO:0007669"/>
    <property type="project" value="InterPro"/>
</dbReference>
<evidence type="ECO:0000256" key="2">
    <source>
        <dbReference type="ARBA" id="ARBA00023015"/>
    </source>
</evidence>
<dbReference type="SUPFAM" id="SSF46894">
    <property type="entry name" value="C-terminal effector domain of the bipartite response regulators"/>
    <property type="match status" value="1"/>
</dbReference>
<dbReference type="Pfam" id="PF00072">
    <property type="entry name" value="Response_reg"/>
    <property type="match status" value="1"/>
</dbReference>
<dbReference type="InterPro" id="IPR001867">
    <property type="entry name" value="OmpR/PhoB-type_DNA-bd"/>
</dbReference>
<gene>
    <name evidence="10" type="ORF">SAMN06272739_2181</name>
</gene>
<evidence type="ECO:0000256" key="3">
    <source>
        <dbReference type="ARBA" id="ARBA00023125"/>
    </source>
</evidence>
<dbReference type="PROSITE" id="PS51755">
    <property type="entry name" value="OMPR_PHOB"/>
    <property type="match status" value="1"/>
</dbReference>
<dbReference type="AlphaFoldDB" id="A0A286GUH5"/>
<evidence type="ECO:0000256" key="7">
    <source>
        <dbReference type="PROSITE-ProRule" id="PRU01091"/>
    </source>
</evidence>
<dbReference type="RefSeq" id="WP_097183864.1">
    <property type="nucleotide sequence ID" value="NZ_OCNK01000002.1"/>
</dbReference>
<keyword evidence="1 6" id="KW-0597">Phosphoprotein</keyword>
<dbReference type="PROSITE" id="PS50110">
    <property type="entry name" value="RESPONSE_REGULATORY"/>
    <property type="match status" value="1"/>
</dbReference>
<dbReference type="InterPro" id="IPR016032">
    <property type="entry name" value="Sig_transdc_resp-reg_C-effctor"/>
</dbReference>
<dbReference type="Pfam" id="PF00486">
    <property type="entry name" value="Trans_reg_C"/>
    <property type="match status" value="1"/>
</dbReference>
<evidence type="ECO:0000313" key="11">
    <source>
        <dbReference type="Proteomes" id="UP000219482"/>
    </source>
</evidence>
<evidence type="ECO:0000259" key="8">
    <source>
        <dbReference type="PROSITE" id="PS50110"/>
    </source>
</evidence>
<organism evidence="10 11">
    <name type="scientific">Blastococcus haudaquaticus</name>
    <dbReference type="NCBI Taxonomy" id="1938745"/>
    <lineage>
        <taxon>Bacteria</taxon>
        <taxon>Bacillati</taxon>
        <taxon>Actinomycetota</taxon>
        <taxon>Actinomycetes</taxon>
        <taxon>Geodermatophilales</taxon>
        <taxon>Geodermatophilaceae</taxon>
        <taxon>Blastococcus</taxon>
    </lineage>
</organism>
<feature type="DNA-binding region" description="OmpR/PhoB-type" evidence="7">
    <location>
        <begin position="136"/>
        <end position="231"/>
    </location>
</feature>
<dbReference type="SMART" id="SM00862">
    <property type="entry name" value="Trans_reg_C"/>
    <property type="match status" value="1"/>
</dbReference>
<dbReference type="SUPFAM" id="SSF52172">
    <property type="entry name" value="CheY-like"/>
    <property type="match status" value="1"/>
</dbReference>
<dbReference type="GO" id="GO:0000976">
    <property type="term" value="F:transcription cis-regulatory region binding"/>
    <property type="evidence" value="ECO:0007669"/>
    <property type="project" value="TreeGrafter"/>
</dbReference>
<reference evidence="11" key="1">
    <citation type="submission" date="2017-09" db="EMBL/GenBank/DDBJ databases">
        <authorList>
            <person name="Varghese N."/>
            <person name="Submissions S."/>
        </authorList>
    </citation>
    <scope>NUCLEOTIDE SEQUENCE [LARGE SCALE GENOMIC DNA]</scope>
    <source>
        <strain evidence="11">DSM 44270</strain>
    </source>
</reference>
<dbReference type="CDD" id="cd00383">
    <property type="entry name" value="trans_reg_C"/>
    <property type="match status" value="1"/>
</dbReference>
<dbReference type="Gene3D" id="6.10.250.690">
    <property type="match status" value="1"/>
</dbReference>
<evidence type="ECO:0000259" key="9">
    <source>
        <dbReference type="PROSITE" id="PS51755"/>
    </source>
</evidence>
<evidence type="ECO:0000256" key="6">
    <source>
        <dbReference type="PROSITE-ProRule" id="PRU00169"/>
    </source>
</evidence>
<protein>
    <recommendedName>
        <fullName evidence="5">Sensory transduction protein RegX3</fullName>
    </recommendedName>
</protein>
<dbReference type="EMBL" id="OCNK01000002">
    <property type="protein sequence ID" value="SOD99140.1"/>
    <property type="molecule type" value="Genomic_DNA"/>
</dbReference>
<keyword evidence="3 7" id="KW-0238">DNA-binding</keyword>
<dbReference type="Proteomes" id="UP000219482">
    <property type="component" value="Unassembled WGS sequence"/>
</dbReference>
<dbReference type="GO" id="GO:0005829">
    <property type="term" value="C:cytosol"/>
    <property type="evidence" value="ECO:0007669"/>
    <property type="project" value="TreeGrafter"/>
</dbReference>
<sequence length="236" mass="25031">MRVLVVEDDDRVAAALGDVLRRHGVLVHRVSSGQAALSSHRVDLVLLDLGLPDMDGLAVCRALRRVVDVPIIAVTARAEEHERIAGLRAGADDYVVKPYSSAELLARMEAVLRRSHRAGSGGAPVAATAPDTVAPVPVIRLGALEVDPDARRATLSGAELKLSRKEFDLLAVLAAANGAVCAREALLDRVWGATLFGSTRTLDVHVATLRAKLGVPDLVETVRGVGYRMRSAVPLP</sequence>
<dbReference type="InterPro" id="IPR039420">
    <property type="entry name" value="WalR-like"/>
</dbReference>
<proteinExistence type="predicted"/>
<keyword evidence="2" id="KW-0805">Transcription regulation</keyword>
<dbReference type="Gene3D" id="1.10.10.10">
    <property type="entry name" value="Winged helix-like DNA-binding domain superfamily/Winged helix DNA-binding domain"/>
    <property type="match status" value="1"/>
</dbReference>
<dbReference type="InterPro" id="IPR011006">
    <property type="entry name" value="CheY-like_superfamily"/>
</dbReference>
<evidence type="ECO:0000313" key="10">
    <source>
        <dbReference type="EMBL" id="SOD99140.1"/>
    </source>
</evidence>
<name>A0A286GUH5_9ACTN</name>
<evidence type="ECO:0000256" key="4">
    <source>
        <dbReference type="ARBA" id="ARBA00023163"/>
    </source>
</evidence>
<keyword evidence="4" id="KW-0804">Transcription</keyword>
<dbReference type="OrthoDB" id="5242643at2"/>
<evidence type="ECO:0000256" key="1">
    <source>
        <dbReference type="ARBA" id="ARBA00022553"/>
    </source>
</evidence>
<dbReference type="GO" id="GO:0032993">
    <property type="term" value="C:protein-DNA complex"/>
    <property type="evidence" value="ECO:0007669"/>
    <property type="project" value="TreeGrafter"/>
</dbReference>
<feature type="modified residue" description="4-aspartylphosphate" evidence="6">
    <location>
        <position position="48"/>
    </location>
</feature>
<dbReference type="SMART" id="SM00448">
    <property type="entry name" value="REC"/>
    <property type="match status" value="1"/>
</dbReference>